<dbReference type="InterPro" id="IPR006683">
    <property type="entry name" value="Thioestr_dom"/>
</dbReference>
<sequence length="252" mass="28640">MFTKIGVLRRGFLNIHGRFYSTTKQVRRPRRIQSLFYGGLALGVGYGIGWGATGNRKRPSEAQKIKDLDNVPEYRYLHGHPLVKKLREDPNFVETRYYDAIPDEHRENMLTSGLLAGQGYLTVEPLVFTNVNEKEMYYLYHVGNRLSGHEGIVHGGFLATLLDEGLSRCTFPSLPNKYGVTANLNINYKAPVPAESYLLLHAKVIDAKGRRVKAQGEIHTLKDVAADEQILVEGTVTMVEPRWAKYFLWLFK</sequence>
<keyword evidence="4" id="KW-1185">Reference proteome</keyword>
<evidence type="ECO:0000256" key="1">
    <source>
        <dbReference type="SAM" id="Phobius"/>
    </source>
</evidence>
<protein>
    <recommendedName>
        <fullName evidence="2">Thioesterase domain-containing protein</fullName>
    </recommendedName>
</protein>
<dbReference type="Gene3D" id="3.10.129.10">
    <property type="entry name" value="Hotdog Thioesterase"/>
    <property type="match status" value="1"/>
</dbReference>
<keyword evidence="1" id="KW-1133">Transmembrane helix</keyword>
<proteinExistence type="predicted"/>
<dbReference type="VEuPathDB" id="FungiDB:TRICI_001620"/>
<dbReference type="SUPFAM" id="SSF54637">
    <property type="entry name" value="Thioesterase/thiol ester dehydrase-isomerase"/>
    <property type="match status" value="1"/>
</dbReference>
<organism evidence="3 4">
    <name type="scientific">Trichomonascus ciferrii</name>
    <dbReference type="NCBI Taxonomy" id="44093"/>
    <lineage>
        <taxon>Eukaryota</taxon>
        <taxon>Fungi</taxon>
        <taxon>Dikarya</taxon>
        <taxon>Ascomycota</taxon>
        <taxon>Saccharomycotina</taxon>
        <taxon>Dipodascomycetes</taxon>
        <taxon>Dipodascales</taxon>
        <taxon>Trichomonascaceae</taxon>
        <taxon>Trichomonascus</taxon>
        <taxon>Trichomonascus ciferrii complex</taxon>
    </lineage>
</organism>
<comment type="caution">
    <text evidence="3">The sequence shown here is derived from an EMBL/GenBank/DDBJ whole genome shotgun (WGS) entry which is preliminary data.</text>
</comment>
<keyword evidence="1" id="KW-0472">Membrane</keyword>
<dbReference type="PANTHER" id="PTHR47260:SF1">
    <property type="entry name" value="UPF0644 PROTEIN PB2B4.06"/>
    <property type="match status" value="1"/>
</dbReference>
<dbReference type="PANTHER" id="PTHR47260">
    <property type="entry name" value="UPF0644 PROTEIN PB2B4.06"/>
    <property type="match status" value="1"/>
</dbReference>
<dbReference type="Proteomes" id="UP000761534">
    <property type="component" value="Unassembled WGS sequence"/>
</dbReference>
<evidence type="ECO:0000313" key="3">
    <source>
        <dbReference type="EMBL" id="KAA8916223.1"/>
    </source>
</evidence>
<feature type="domain" description="Thioesterase" evidence="2">
    <location>
        <begin position="151"/>
        <end position="223"/>
    </location>
</feature>
<reference evidence="3" key="1">
    <citation type="journal article" date="2019" name="G3 (Bethesda)">
        <title>Genome Assemblies of Two Rare Opportunistic Yeast Pathogens: Diutina rugosa (syn. Candida rugosa) and Trichomonascus ciferrii (syn. Candida ciferrii).</title>
        <authorList>
            <person name="Mixao V."/>
            <person name="Saus E."/>
            <person name="Hansen A.P."/>
            <person name="Lass-Florl C."/>
            <person name="Gabaldon T."/>
        </authorList>
    </citation>
    <scope>NUCLEOTIDE SEQUENCE</scope>
    <source>
        <strain evidence="3">CBS 4856</strain>
    </source>
</reference>
<dbReference type="InterPro" id="IPR052061">
    <property type="entry name" value="PTE-AB_protein"/>
</dbReference>
<feature type="transmembrane region" description="Helical" evidence="1">
    <location>
        <begin position="34"/>
        <end position="52"/>
    </location>
</feature>
<dbReference type="Pfam" id="PF03061">
    <property type="entry name" value="4HBT"/>
    <property type="match status" value="1"/>
</dbReference>
<dbReference type="InterPro" id="IPR029069">
    <property type="entry name" value="HotDog_dom_sf"/>
</dbReference>
<dbReference type="OrthoDB" id="506431at2759"/>
<evidence type="ECO:0000259" key="2">
    <source>
        <dbReference type="Pfam" id="PF03061"/>
    </source>
</evidence>
<dbReference type="EMBL" id="SWFS01000116">
    <property type="protein sequence ID" value="KAA8916223.1"/>
    <property type="molecule type" value="Genomic_DNA"/>
</dbReference>
<name>A0A642V8W6_9ASCO</name>
<dbReference type="AlphaFoldDB" id="A0A642V8W6"/>
<evidence type="ECO:0000313" key="4">
    <source>
        <dbReference type="Proteomes" id="UP000761534"/>
    </source>
</evidence>
<gene>
    <name evidence="3" type="ORF">TRICI_001620</name>
</gene>
<accession>A0A642V8W6</accession>
<keyword evidence="1" id="KW-0812">Transmembrane</keyword>
<dbReference type="CDD" id="cd03443">
    <property type="entry name" value="PaaI_thioesterase"/>
    <property type="match status" value="1"/>
</dbReference>